<sequence>MLGVIFWEVLGLFVLGITLYLLAVAKPGTVIDNDGIQLTVRTRDGSIWYLPVAQTDGSRPYIAIGRQVVVMSAKTTRRKNTYVLIPKWKLLLSGLATALLFLIVGVCVYTQRFL</sequence>
<keyword evidence="1" id="KW-1133">Transmembrane helix</keyword>
<evidence type="ECO:0000256" key="1">
    <source>
        <dbReference type="SAM" id="Phobius"/>
    </source>
</evidence>
<protein>
    <submittedName>
        <fullName evidence="2">Uncharacterized protein</fullName>
    </submittedName>
</protein>
<gene>
    <name evidence="2" type="ordered locus">RUM_23650</name>
</gene>
<dbReference type="HOGENOM" id="CLU_2169213_0_0_9"/>
<dbReference type="PATRIC" id="fig|213810.4.peg.2256"/>
<feature type="transmembrane region" description="Helical" evidence="1">
    <location>
        <begin position="88"/>
        <end position="111"/>
    </location>
</feature>
<organism evidence="2 3">
    <name type="scientific">Ruminococcus champanellensis (strain DSM 18848 / JCM 17042 / KCTC 15320 / 18P13)</name>
    <dbReference type="NCBI Taxonomy" id="213810"/>
    <lineage>
        <taxon>Bacteria</taxon>
        <taxon>Bacillati</taxon>
        <taxon>Bacillota</taxon>
        <taxon>Clostridia</taxon>
        <taxon>Eubacteriales</taxon>
        <taxon>Oscillospiraceae</taxon>
        <taxon>Ruminococcus</taxon>
    </lineage>
</organism>
<feature type="transmembrane region" description="Helical" evidence="1">
    <location>
        <begin position="6"/>
        <end position="25"/>
    </location>
</feature>
<dbReference type="EMBL" id="FP929052">
    <property type="protein sequence ID" value="CBL18356.1"/>
    <property type="molecule type" value="Genomic_DNA"/>
</dbReference>
<evidence type="ECO:0000313" key="2">
    <source>
        <dbReference type="EMBL" id="CBL18356.1"/>
    </source>
</evidence>
<dbReference type="KEGG" id="rch:RUM_23650"/>
<dbReference type="BioCyc" id="RCHA213810:RUM_RS11505-MONOMER"/>
<dbReference type="RefSeq" id="WP_015559262.1">
    <property type="nucleotide sequence ID" value="NC_021039.1"/>
</dbReference>
<keyword evidence="1" id="KW-0472">Membrane</keyword>
<dbReference type="Proteomes" id="UP000007054">
    <property type="component" value="Chromosome"/>
</dbReference>
<keyword evidence="3" id="KW-1185">Reference proteome</keyword>
<accession>D4LFG1</accession>
<dbReference type="STRING" id="213810.RUM_23650"/>
<proteinExistence type="predicted"/>
<name>D4LFG1_RUMC1</name>
<evidence type="ECO:0000313" key="3">
    <source>
        <dbReference type="Proteomes" id="UP000007054"/>
    </source>
</evidence>
<dbReference type="AlphaFoldDB" id="D4LFG1"/>
<keyword evidence="1" id="KW-0812">Transmembrane</keyword>
<dbReference type="GeneID" id="83157008"/>
<reference evidence="2" key="2">
    <citation type="submission" date="2010-03" db="EMBL/GenBank/DDBJ databases">
        <authorList>
            <person name="Pajon A."/>
        </authorList>
    </citation>
    <scope>NUCLEOTIDE SEQUENCE</scope>
    <source>
        <strain evidence="2">Type strain: 18P13</strain>
    </source>
</reference>
<reference evidence="2" key="1">
    <citation type="submission" date="2010-03" db="EMBL/GenBank/DDBJ databases">
        <title>The genome sequence of Ruminococcus sp. 18P13.</title>
        <authorList>
            <consortium name="metaHIT consortium -- http://www.metahit.eu/"/>
            <person name="Pajon A."/>
            <person name="Turner K."/>
            <person name="Parkhill J."/>
            <person name="Bernalier A."/>
        </authorList>
    </citation>
    <scope>NUCLEOTIDE SEQUENCE [LARGE SCALE GENOMIC DNA]</scope>
    <source>
        <strain evidence="2">Type strain: 18P13</strain>
    </source>
</reference>